<keyword evidence="2" id="KW-1185">Reference proteome</keyword>
<reference evidence="1 2" key="1">
    <citation type="journal article" date="2005" name="Proc. Natl. Acad. Sci. U.S.A.">
        <title>The complete genomes and proteomes of 27 Staphylococcus aureus bacteriophages.</title>
        <authorList>
            <person name="Kwan T."/>
            <person name="Liu J."/>
            <person name="Dubow M."/>
            <person name="Gros P."/>
            <person name="Pelletier J."/>
        </authorList>
    </citation>
    <scope>NUCLEOTIDE SEQUENCE</scope>
</reference>
<sequence length="55" mass="6283">MMPIIQIILSHIIQRSENQVCQTDCIRTRGVMKLLCTNLLKIITSFTDRKGGRHG</sequence>
<dbReference type="Proteomes" id="UP000000980">
    <property type="component" value="Segment"/>
</dbReference>
<dbReference type="EMBL" id="AY954953">
    <property type="protein sequence ID" value="AAX90969.1"/>
    <property type="molecule type" value="Genomic_DNA"/>
</dbReference>
<protein>
    <submittedName>
        <fullName evidence="1">ORF075</fullName>
    </submittedName>
</protein>
<organism evidence="1 2">
    <name type="scientific">Staphylococcus phage 85</name>
    <dbReference type="NCBI Taxonomy" id="2908111"/>
    <lineage>
        <taxon>Viruses</taxon>
        <taxon>Duplodnaviria</taxon>
        <taxon>Heunggongvirae</taxon>
        <taxon>Uroviricota</taxon>
        <taxon>Caudoviricetes</taxon>
        <taxon>Azeredovirinae</taxon>
        <taxon>Dubowvirus</taxon>
        <taxon>Dubowvirus dv85</taxon>
    </lineage>
</organism>
<evidence type="ECO:0000313" key="2">
    <source>
        <dbReference type="Proteomes" id="UP000000980"/>
    </source>
</evidence>
<name>Q4ZDD7_9CAUD</name>
<accession>Q4ZDD7</accession>
<evidence type="ECO:0000313" key="1">
    <source>
        <dbReference type="EMBL" id="AAX90969.1"/>
    </source>
</evidence>
<proteinExistence type="predicted"/>